<evidence type="ECO:0000313" key="4">
    <source>
        <dbReference type="Proteomes" id="UP000002026"/>
    </source>
</evidence>
<organism evidence="3 4">
    <name type="scientific">Slackia heliotrinireducens (strain ATCC 29202 / DSM 20476 / NCTC 11029 / RHS 1)</name>
    <name type="common">Peptococcus heliotrinreducens</name>
    <dbReference type="NCBI Taxonomy" id="471855"/>
    <lineage>
        <taxon>Bacteria</taxon>
        <taxon>Bacillati</taxon>
        <taxon>Actinomycetota</taxon>
        <taxon>Coriobacteriia</taxon>
        <taxon>Eggerthellales</taxon>
        <taxon>Eggerthellaceae</taxon>
        <taxon>Slackia</taxon>
    </lineage>
</organism>
<keyword evidence="4" id="KW-1185">Reference proteome</keyword>
<gene>
    <name evidence="3" type="ordered locus">Shel_02830</name>
</gene>
<dbReference type="EMBL" id="CP001684">
    <property type="protein sequence ID" value="ACV21351.1"/>
    <property type="molecule type" value="Genomic_DNA"/>
</dbReference>
<feature type="compositionally biased region" description="Low complexity" evidence="2">
    <location>
        <begin position="7"/>
        <end position="38"/>
    </location>
</feature>
<feature type="region of interest" description="Disordered" evidence="2">
    <location>
        <begin position="1"/>
        <end position="64"/>
    </location>
</feature>
<name>C7N245_SLAHD</name>
<feature type="coiled-coil region" evidence="1">
    <location>
        <begin position="74"/>
        <end position="118"/>
    </location>
</feature>
<protein>
    <submittedName>
        <fullName evidence="3">Uncharacterized protein</fullName>
    </submittedName>
</protein>
<evidence type="ECO:0000256" key="2">
    <source>
        <dbReference type="SAM" id="MobiDB-lite"/>
    </source>
</evidence>
<dbReference type="eggNOG" id="ENOG5031U1R">
    <property type="taxonomic scope" value="Bacteria"/>
</dbReference>
<dbReference type="AlphaFoldDB" id="C7N245"/>
<dbReference type="STRING" id="471855.Shel_02830"/>
<accession>C7N245</accession>
<dbReference type="HOGENOM" id="CLU_136237_0_0_11"/>
<evidence type="ECO:0000256" key="1">
    <source>
        <dbReference type="SAM" id="Coils"/>
    </source>
</evidence>
<reference evidence="3 4" key="1">
    <citation type="journal article" date="2009" name="Stand. Genomic Sci.">
        <title>Complete genome sequence of Slackia heliotrinireducens type strain (RHS 1).</title>
        <authorList>
            <person name="Pukall R."/>
            <person name="Lapidus A."/>
            <person name="Nolan M."/>
            <person name="Copeland A."/>
            <person name="Glavina Del Rio T."/>
            <person name="Lucas S."/>
            <person name="Chen F."/>
            <person name="Tice H."/>
            <person name="Cheng J.F."/>
            <person name="Chertkov O."/>
            <person name="Bruce D."/>
            <person name="Goodwin L."/>
            <person name="Kuske C."/>
            <person name="Brettin T."/>
            <person name="Detter J.C."/>
            <person name="Han C."/>
            <person name="Pitluck S."/>
            <person name="Pati A."/>
            <person name="Mavrommatis K."/>
            <person name="Ivanova N."/>
            <person name="Ovchinnikova G."/>
            <person name="Chen A."/>
            <person name="Palaniappan K."/>
            <person name="Schneider S."/>
            <person name="Rohde M."/>
            <person name="Chain P."/>
            <person name="D'haeseleer P."/>
            <person name="Goker M."/>
            <person name="Bristow J."/>
            <person name="Eisen J.A."/>
            <person name="Markowitz V."/>
            <person name="Kyrpides N.C."/>
            <person name="Klenk H.P."/>
            <person name="Hugenholtz P."/>
        </authorList>
    </citation>
    <scope>NUCLEOTIDE SEQUENCE [LARGE SCALE GENOMIC DNA]</scope>
    <source>
        <strain evidence="4">ATCC 29202 / DSM 20476 / NCTC 11029 / RHS 1</strain>
    </source>
</reference>
<sequence>MAREYDGGTQAAAQQQTSGQADAQQQQQAGQTQQADAGVGKHAKTDGDGNPVVNDNGGAAQGKHAADGAYQAAIKQRDAKIAELEAQIAKAAETKESAEKLTAEIAELKQQSADERVACELRLAGARNVTAAKALLSEHDGDVNALKEAEPWLFKAADAKNDNSRL</sequence>
<dbReference type="Proteomes" id="UP000002026">
    <property type="component" value="Chromosome"/>
</dbReference>
<proteinExistence type="predicted"/>
<keyword evidence="1" id="KW-0175">Coiled coil</keyword>
<feature type="compositionally biased region" description="Low complexity" evidence="2">
    <location>
        <begin position="48"/>
        <end position="58"/>
    </location>
</feature>
<evidence type="ECO:0000313" key="3">
    <source>
        <dbReference type="EMBL" id="ACV21351.1"/>
    </source>
</evidence>
<dbReference type="RefSeq" id="WP_012797460.1">
    <property type="nucleotide sequence ID" value="NC_013165.1"/>
</dbReference>
<dbReference type="KEGG" id="shi:Shel_02830"/>